<evidence type="ECO:0000256" key="11">
    <source>
        <dbReference type="ARBA" id="ARBA00023204"/>
    </source>
</evidence>
<evidence type="ECO:0000256" key="6">
    <source>
        <dbReference type="ARBA" id="ARBA00022454"/>
    </source>
</evidence>
<dbReference type="GO" id="GO:0008270">
    <property type="term" value="F:zinc ion binding"/>
    <property type="evidence" value="ECO:0007669"/>
    <property type="project" value="InterPro"/>
</dbReference>
<dbReference type="GO" id="GO:0006284">
    <property type="term" value="P:base-excision repair"/>
    <property type="evidence" value="ECO:0007669"/>
    <property type="project" value="InterPro"/>
</dbReference>
<evidence type="ECO:0000256" key="5">
    <source>
        <dbReference type="ARBA" id="ARBA00012720"/>
    </source>
</evidence>
<evidence type="ECO:0000256" key="13">
    <source>
        <dbReference type="ARBA" id="ARBA00023239"/>
    </source>
</evidence>
<sequence length="389" mass="43073">MPEGPELHLASLFVNETCRGLVFGGCVEKSSVSRNPEVPFESSAYHISACARGKELRLTLTPAPGAQPPQEPLALVFRFGMSGSFQLAPAHALPPHAHLRFYTAPPAPRLALCFVDIRRFGHWDPGGEWQPGRGPCVLLEYEQFRENVLRNLSDKAFDRPICEALLDQRFFNGIGNYLRAEILYRLKIPPFEKARAVLEALQQHRLSPELTLSQKIRAKLQNPDLLELCHLVPKEVVQLGGKGYGPEHGEEDFAAFRAWLRCYGVPGMSSLRDRHGRTIWFQVWALLLIGQLETPREAGGVDTPRTTAGQELRSSPVGILVPVEVCQGSRCSGGLVRLIPSFEPQDPSTGTALGQHNLADVTAVGEVRGFLAPLIWKDTVWSPRKTLLT</sequence>
<dbReference type="PANTHER" id="PTHR22993">
    <property type="entry name" value="FORMAMIDOPYRIMIDINE-DNA GLYCOSYLASE"/>
    <property type="match status" value="1"/>
</dbReference>
<evidence type="ECO:0000256" key="21">
    <source>
        <dbReference type="ARBA" id="ARBA00081872"/>
    </source>
</evidence>
<dbReference type="CDD" id="cd08967">
    <property type="entry name" value="MeNeil1_N"/>
    <property type="match status" value="1"/>
</dbReference>
<dbReference type="InterPro" id="IPR015886">
    <property type="entry name" value="H2TH_FPG"/>
</dbReference>
<evidence type="ECO:0000256" key="16">
    <source>
        <dbReference type="ARBA" id="ARBA00023295"/>
    </source>
</evidence>
<keyword evidence="6" id="KW-0158">Chromosome</keyword>
<dbReference type="AlphaFoldDB" id="A0A8C0WPJ3"/>
<comment type="function">
    <text evidence="17">Involved in base excision repair of DNA damaged by oxidation or by mutagenic agents. Acts as a DNA glycosylase that recognizes and removes damaged bases. Has a preference for oxidized pyrimidines, such as thymine glycol, formamidopyrimidine (Fapy) and 5-hydroxyuracil. Has marginal activity towards 8-oxoguanine. Has AP (apurinic/apyrimidinic) lyase activity and introduces nicks in the DNA strand. Cleaves the DNA backbone by beta-delta elimination to generate a single-strand break at the site of the removed base with both 3'- and 5'-phosphates. Has DNA glycosylase/lyase activity towards mismatched uracil and thymine, in particular in U:C and T:C mismatches. Specifically binds 5-hydroxymethylcytosine (5hmC), suggesting that it acts as a specific reader of 5hmC.</text>
</comment>
<keyword evidence="16" id="KW-0326">Glycosidase</keyword>
<dbReference type="FunFam" id="3.20.190.10:FF:000003">
    <property type="entry name" value="endonuclease 8-like 1 isoform X1"/>
    <property type="match status" value="1"/>
</dbReference>
<keyword evidence="10" id="KW-0238">DNA-binding</keyword>
<evidence type="ECO:0000256" key="20">
    <source>
        <dbReference type="ARBA" id="ARBA00079367"/>
    </source>
</evidence>
<evidence type="ECO:0000256" key="2">
    <source>
        <dbReference type="ARBA" id="ARBA00004286"/>
    </source>
</evidence>
<evidence type="ECO:0000256" key="19">
    <source>
        <dbReference type="ARBA" id="ARBA00076846"/>
    </source>
</evidence>
<evidence type="ECO:0000256" key="8">
    <source>
        <dbReference type="ARBA" id="ARBA00022763"/>
    </source>
</evidence>
<keyword evidence="12" id="KW-0206">Cytoskeleton</keyword>
<proteinExistence type="inferred from homology"/>
<dbReference type="SUPFAM" id="SSF81624">
    <property type="entry name" value="N-terminal domain of MutM-like DNA repair proteins"/>
    <property type="match status" value="1"/>
</dbReference>
<dbReference type="GO" id="GO:0003684">
    <property type="term" value="F:damaged DNA binding"/>
    <property type="evidence" value="ECO:0007669"/>
    <property type="project" value="InterPro"/>
</dbReference>
<protein>
    <recommendedName>
        <fullName evidence="18">Endonuclease 8-like 1</fullName>
        <ecNumber evidence="5">4.2.99.18</ecNumber>
    </recommendedName>
    <alternativeName>
        <fullName evidence="21">DNA glycosylase/AP lyase Neil1</fullName>
    </alternativeName>
    <alternativeName>
        <fullName evidence="19">DNA-(apurinic or apyrimidinic site) lyase Neil1</fullName>
    </alternativeName>
    <alternativeName>
        <fullName evidence="23">Endonuclease VIII-like 1</fullName>
    </alternativeName>
    <alternativeName>
        <fullName evidence="20">Nei homolog 1</fullName>
    </alternativeName>
    <alternativeName>
        <fullName evidence="22">Nei-like protein 1</fullName>
    </alternativeName>
</protein>
<dbReference type="InterPro" id="IPR012319">
    <property type="entry name" value="FPG_cat"/>
</dbReference>
<evidence type="ECO:0000256" key="18">
    <source>
        <dbReference type="ARBA" id="ARBA00073169"/>
    </source>
</evidence>
<evidence type="ECO:0000256" key="15">
    <source>
        <dbReference type="ARBA" id="ARBA00023268"/>
    </source>
</evidence>
<dbReference type="InterPro" id="IPR035937">
    <property type="entry name" value="FPG_N"/>
</dbReference>
<evidence type="ECO:0000256" key="17">
    <source>
        <dbReference type="ARBA" id="ARBA00055258"/>
    </source>
</evidence>
<evidence type="ECO:0000256" key="14">
    <source>
        <dbReference type="ARBA" id="ARBA00023242"/>
    </source>
</evidence>
<organism evidence="25">
    <name type="scientific">Castor canadensis</name>
    <name type="common">American beaver</name>
    <dbReference type="NCBI Taxonomy" id="51338"/>
    <lineage>
        <taxon>Eukaryota</taxon>
        <taxon>Metazoa</taxon>
        <taxon>Chordata</taxon>
        <taxon>Craniata</taxon>
        <taxon>Vertebrata</taxon>
        <taxon>Euteleostomi</taxon>
        <taxon>Mammalia</taxon>
        <taxon>Eutheria</taxon>
        <taxon>Euarchontoglires</taxon>
        <taxon>Glires</taxon>
        <taxon>Rodentia</taxon>
        <taxon>Castorimorpha</taxon>
        <taxon>Castoridae</taxon>
        <taxon>Castor</taxon>
    </lineage>
</organism>
<name>A0A8C0WPJ3_CASCN</name>
<evidence type="ECO:0000256" key="23">
    <source>
        <dbReference type="ARBA" id="ARBA00083344"/>
    </source>
</evidence>
<dbReference type="GO" id="GO:0140078">
    <property type="term" value="F:class I DNA-(apurinic or apyrimidinic site) endonuclease activity"/>
    <property type="evidence" value="ECO:0007669"/>
    <property type="project" value="UniProtKB-EC"/>
</dbReference>
<dbReference type="GO" id="GO:0005634">
    <property type="term" value="C:nucleus"/>
    <property type="evidence" value="ECO:0007669"/>
    <property type="project" value="UniProtKB-SubCell"/>
</dbReference>
<keyword evidence="8" id="KW-0227">DNA damage</keyword>
<dbReference type="Pfam" id="PF09292">
    <property type="entry name" value="Neil1-DNA_bind"/>
    <property type="match status" value="1"/>
</dbReference>
<evidence type="ECO:0000256" key="3">
    <source>
        <dbReference type="ARBA" id="ARBA00004300"/>
    </source>
</evidence>
<keyword evidence="13" id="KW-0456">Lyase</keyword>
<keyword evidence="14" id="KW-0539">Nucleus</keyword>
<keyword evidence="15" id="KW-0511">Multifunctional enzyme</keyword>
<reference evidence="25" key="1">
    <citation type="submission" date="2023-09" db="UniProtKB">
        <authorList>
            <consortium name="Ensembl"/>
        </authorList>
    </citation>
    <scope>IDENTIFICATION</scope>
</reference>
<evidence type="ECO:0000259" key="24">
    <source>
        <dbReference type="PROSITE" id="PS51068"/>
    </source>
</evidence>
<dbReference type="FunFam" id="1.10.8.50:FF:000007">
    <property type="entry name" value="endonuclease 8-like 1 isoform X1"/>
    <property type="match status" value="1"/>
</dbReference>
<dbReference type="EC" id="4.2.99.18" evidence="5"/>
<dbReference type="Gene3D" id="1.10.8.50">
    <property type="match status" value="1"/>
</dbReference>
<dbReference type="Pfam" id="PF01149">
    <property type="entry name" value="Fapy_DNA_glyco"/>
    <property type="match status" value="1"/>
</dbReference>
<evidence type="ECO:0000256" key="22">
    <source>
        <dbReference type="ARBA" id="ARBA00082920"/>
    </source>
</evidence>
<dbReference type="SMART" id="SM01232">
    <property type="entry name" value="H2TH"/>
    <property type="match status" value="1"/>
</dbReference>
<dbReference type="SUPFAM" id="SSF57716">
    <property type="entry name" value="Glucocorticoid receptor-like (DNA-binding domain)"/>
    <property type="match status" value="1"/>
</dbReference>
<comment type="similarity">
    <text evidence="4">Belongs to the FPG family.</text>
</comment>
<dbReference type="GO" id="GO:0005813">
    <property type="term" value="C:centrosome"/>
    <property type="evidence" value="ECO:0007669"/>
    <property type="project" value="UniProtKB-SubCell"/>
</dbReference>
<dbReference type="Gene3D" id="3.20.190.10">
    <property type="entry name" value="MutM-like, N-terminal"/>
    <property type="match status" value="1"/>
</dbReference>
<feature type="domain" description="Formamidopyrimidine-DNA glycosylase catalytic" evidence="24">
    <location>
        <begin position="2"/>
        <end position="121"/>
    </location>
</feature>
<keyword evidence="11" id="KW-0234">DNA repair</keyword>
<dbReference type="Ensembl" id="ENSCCNT00000019133.1">
    <property type="protein sequence ID" value="ENSCCNP00000014613.1"/>
    <property type="gene ID" value="ENSCCNG00000015078.1"/>
</dbReference>
<comment type="subcellular location">
    <subcellularLocation>
        <location evidence="2">Chromosome</location>
    </subcellularLocation>
    <subcellularLocation>
        <location evidence="3">Cytoplasm</location>
        <location evidence="3">Cytoskeleton</location>
        <location evidence="3">Microtubule organizing center</location>
        <location evidence="3">Centrosome</location>
    </subcellularLocation>
    <subcellularLocation>
        <location evidence="1">Nucleus</location>
    </subcellularLocation>
</comment>
<dbReference type="SUPFAM" id="SSF46946">
    <property type="entry name" value="S13-like H2TH domain"/>
    <property type="match status" value="1"/>
</dbReference>
<evidence type="ECO:0000256" key="7">
    <source>
        <dbReference type="ARBA" id="ARBA00022490"/>
    </source>
</evidence>
<keyword evidence="7" id="KW-0963">Cytoplasm</keyword>
<dbReference type="InterPro" id="IPR015371">
    <property type="entry name" value="Endonuclease-VIII_DNA-bd"/>
</dbReference>
<evidence type="ECO:0000256" key="12">
    <source>
        <dbReference type="ARBA" id="ARBA00023212"/>
    </source>
</evidence>
<dbReference type="PANTHER" id="PTHR22993:SF27">
    <property type="entry name" value="ENDONUCLEASE 8-LIKE 1"/>
    <property type="match status" value="1"/>
</dbReference>
<accession>A0A8C0WPJ3</accession>
<keyword evidence="9" id="KW-0378">Hydrolase</keyword>
<gene>
    <name evidence="25" type="primary">Neil1</name>
</gene>
<evidence type="ECO:0000256" key="1">
    <source>
        <dbReference type="ARBA" id="ARBA00004123"/>
    </source>
</evidence>
<evidence type="ECO:0000256" key="9">
    <source>
        <dbReference type="ARBA" id="ARBA00022801"/>
    </source>
</evidence>
<dbReference type="InterPro" id="IPR010979">
    <property type="entry name" value="Ribosomal_uS13-like_H2TH"/>
</dbReference>
<dbReference type="GO" id="GO:0019104">
    <property type="term" value="F:DNA N-glycosylase activity"/>
    <property type="evidence" value="ECO:0007669"/>
    <property type="project" value="InterPro"/>
</dbReference>
<dbReference type="SMART" id="SM00898">
    <property type="entry name" value="Fapy_DNA_glyco"/>
    <property type="match status" value="1"/>
</dbReference>
<evidence type="ECO:0000313" key="25">
    <source>
        <dbReference type="Ensembl" id="ENSCCNP00000014613.1"/>
    </source>
</evidence>
<evidence type="ECO:0000256" key="10">
    <source>
        <dbReference type="ARBA" id="ARBA00023125"/>
    </source>
</evidence>
<dbReference type="GO" id="GO:0005694">
    <property type="term" value="C:chromosome"/>
    <property type="evidence" value="ECO:0007669"/>
    <property type="project" value="UniProtKB-SubCell"/>
</dbReference>
<dbReference type="PROSITE" id="PS51068">
    <property type="entry name" value="FPG_CAT"/>
    <property type="match status" value="1"/>
</dbReference>
<evidence type="ECO:0000256" key="4">
    <source>
        <dbReference type="ARBA" id="ARBA00009409"/>
    </source>
</evidence>